<evidence type="ECO:0000259" key="2">
    <source>
        <dbReference type="PROSITE" id="PS00036"/>
    </source>
</evidence>
<dbReference type="InterPro" id="IPR004827">
    <property type="entry name" value="bZIP"/>
</dbReference>
<keyword evidence="4" id="KW-1185">Reference proteome</keyword>
<organism evidence="3 4">
    <name type="scientific">Collybiopsis confluens</name>
    <dbReference type="NCBI Taxonomy" id="2823264"/>
    <lineage>
        <taxon>Eukaryota</taxon>
        <taxon>Fungi</taxon>
        <taxon>Dikarya</taxon>
        <taxon>Basidiomycota</taxon>
        <taxon>Agaricomycotina</taxon>
        <taxon>Agaricomycetes</taxon>
        <taxon>Agaricomycetidae</taxon>
        <taxon>Agaricales</taxon>
        <taxon>Marasmiineae</taxon>
        <taxon>Omphalotaceae</taxon>
        <taxon>Collybiopsis</taxon>
    </lineage>
</organism>
<dbReference type="AlphaFoldDB" id="A0A8H5HFA5"/>
<dbReference type="GO" id="GO:0003700">
    <property type="term" value="F:DNA-binding transcription factor activity"/>
    <property type="evidence" value="ECO:0007669"/>
    <property type="project" value="InterPro"/>
</dbReference>
<feature type="region of interest" description="Disordered" evidence="1">
    <location>
        <begin position="232"/>
        <end position="364"/>
    </location>
</feature>
<dbReference type="SUPFAM" id="SSF57959">
    <property type="entry name" value="Leucine zipper domain"/>
    <property type="match status" value="1"/>
</dbReference>
<name>A0A8H5HFA5_9AGAR</name>
<dbReference type="OrthoDB" id="2257100at2759"/>
<evidence type="ECO:0000256" key="1">
    <source>
        <dbReference type="SAM" id="MobiDB-lite"/>
    </source>
</evidence>
<dbReference type="Gene3D" id="3.30.160.60">
    <property type="entry name" value="Classic Zinc Finger"/>
    <property type="match status" value="1"/>
</dbReference>
<reference evidence="3 4" key="1">
    <citation type="journal article" date="2020" name="ISME J.">
        <title>Uncovering the hidden diversity of litter-decomposition mechanisms in mushroom-forming fungi.</title>
        <authorList>
            <person name="Floudas D."/>
            <person name="Bentzer J."/>
            <person name="Ahren D."/>
            <person name="Johansson T."/>
            <person name="Persson P."/>
            <person name="Tunlid A."/>
        </authorList>
    </citation>
    <scope>NUCLEOTIDE SEQUENCE [LARGE SCALE GENOMIC DNA]</scope>
    <source>
        <strain evidence="3 4">CBS 406.79</strain>
    </source>
</reference>
<dbReference type="InterPro" id="IPR046347">
    <property type="entry name" value="bZIP_sf"/>
</dbReference>
<sequence>MASRIYGQPHELTIPVQTGYLNVSPPTRAVGLAAHYGIPQSLPKPPKPNLRPEYTAAQNYSTPTAPISDFEALRQSYLTMLSSTPEDPTPSVEPATNLPSGDALQPFYNESLPQFQIAQNFGEYLTSPLDTPYDDFTNTSPLDDSPWIPDLNTPIMDQIDDFEYLADPTSAWDESAPLFDEAGLPYYKQSSIHDGVEVKESQQSSQSDAAELLSNHKLYLFSPSSPVLEDFNSHPVPSIHSPAQRTGRALYSSPRLPTSPIFQPSAAAAATTTERTRSKSRGPSLNATGTRKDITPESMVPYNAPTQSRSYVLPSSTSRKAYPAHAARKRSRSEAFGDNTQEQDELTSEAAPGPNASEVEHIEWKRRQNTLAARKSRKRKLEHLRIVECERDELKQDRDKWKVRCGVLEGVLKATGTPVPKWDDD</sequence>
<evidence type="ECO:0000313" key="4">
    <source>
        <dbReference type="Proteomes" id="UP000518752"/>
    </source>
</evidence>
<gene>
    <name evidence="3" type="ORF">D9757_007568</name>
</gene>
<feature type="domain" description="BZIP" evidence="2">
    <location>
        <begin position="365"/>
        <end position="379"/>
    </location>
</feature>
<dbReference type="CDD" id="cd12193">
    <property type="entry name" value="bZIP_GCN4"/>
    <property type="match status" value="1"/>
</dbReference>
<dbReference type="EMBL" id="JAACJN010000055">
    <property type="protein sequence ID" value="KAF5381930.1"/>
    <property type="molecule type" value="Genomic_DNA"/>
</dbReference>
<evidence type="ECO:0000313" key="3">
    <source>
        <dbReference type="EMBL" id="KAF5381930.1"/>
    </source>
</evidence>
<comment type="caution">
    <text evidence="3">The sequence shown here is derived from an EMBL/GenBank/DDBJ whole genome shotgun (WGS) entry which is preliminary data.</text>
</comment>
<dbReference type="PROSITE" id="PS00036">
    <property type="entry name" value="BZIP_BASIC"/>
    <property type="match status" value="1"/>
</dbReference>
<dbReference type="Proteomes" id="UP000518752">
    <property type="component" value="Unassembled WGS sequence"/>
</dbReference>
<protein>
    <recommendedName>
        <fullName evidence="2">BZIP domain-containing protein</fullName>
    </recommendedName>
</protein>
<proteinExistence type="predicted"/>
<accession>A0A8H5HFA5</accession>
<feature type="compositionally biased region" description="Polar residues" evidence="1">
    <location>
        <begin position="304"/>
        <end position="319"/>
    </location>
</feature>